<protein>
    <submittedName>
        <fullName evidence="2">Uncharacterized protein</fullName>
    </submittedName>
</protein>
<dbReference type="HOGENOM" id="CLU_3261453_0_0_1"/>
<dbReference type="EnsemblPlants" id="KQL16130">
    <property type="protein sequence ID" value="KQL16130"/>
    <property type="gene ID" value="SETIT_025740mg"/>
</dbReference>
<sequence>MVKARPSSSKFLTACRKKTPQKPHSSMCMLPIKSALSMGVCL</sequence>
<feature type="region of interest" description="Disordered" evidence="1">
    <location>
        <begin position="1"/>
        <end position="25"/>
    </location>
</feature>
<name>K3ZGN8_SETIT</name>
<evidence type="ECO:0000256" key="1">
    <source>
        <dbReference type="SAM" id="MobiDB-lite"/>
    </source>
</evidence>
<proteinExistence type="predicted"/>
<dbReference type="EMBL" id="AGNK02001855">
    <property type="status" value="NOT_ANNOTATED_CDS"/>
    <property type="molecule type" value="Genomic_DNA"/>
</dbReference>
<feature type="compositionally biased region" description="Polar residues" evidence="1">
    <location>
        <begin position="1"/>
        <end position="11"/>
    </location>
</feature>
<dbReference type="Proteomes" id="UP000004995">
    <property type="component" value="Unassembled WGS sequence"/>
</dbReference>
<accession>K3ZGN8</accession>
<keyword evidence="3" id="KW-1185">Reference proteome</keyword>
<evidence type="ECO:0000313" key="3">
    <source>
        <dbReference type="Proteomes" id="UP000004995"/>
    </source>
</evidence>
<dbReference type="AlphaFoldDB" id="K3ZGN8"/>
<dbReference type="InParanoid" id="K3ZGN8"/>
<reference evidence="2" key="2">
    <citation type="submission" date="2018-08" db="UniProtKB">
        <authorList>
            <consortium name="EnsemblPlants"/>
        </authorList>
    </citation>
    <scope>IDENTIFICATION</scope>
    <source>
        <strain evidence="2">Yugu1</strain>
    </source>
</reference>
<organism evidence="2 3">
    <name type="scientific">Setaria italica</name>
    <name type="common">Foxtail millet</name>
    <name type="synonym">Panicum italicum</name>
    <dbReference type="NCBI Taxonomy" id="4555"/>
    <lineage>
        <taxon>Eukaryota</taxon>
        <taxon>Viridiplantae</taxon>
        <taxon>Streptophyta</taxon>
        <taxon>Embryophyta</taxon>
        <taxon>Tracheophyta</taxon>
        <taxon>Spermatophyta</taxon>
        <taxon>Magnoliopsida</taxon>
        <taxon>Liliopsida</taxon>
        <taxon>Poales</taxon>
        <taxon>Poaceae</taxon>
        <taxon>PACMAD clade</taxon>
        <taxon>Panicoideae</taxon>
        <taxon>Panicodae</taxon>
        <taxon>Paniceae</taxon>
        <taxon>Cenchrinae</taxon>
        <taxon>Setaria</taxon>
    </lineage>
</organism>
<evidence type="ECO:0000313" key="2">
    <source>
        <dbReference type="EnsemblPlants" id="KQL16130"/>
    </source>
</evidence>
<dbReference type="Gramene" id="KQL16130">
    <property type="protein sequence ID" value="KQL16130"/>
    <property type="gene ID" value="SETIT_025740mg"/>
</dbReference>
<reference evidence="3" key="1">
    <citation type="journal article" date="2012" name="Nat. Biotechnol.">
        <title>Reference genome sequence of the model plant Setaria.</title>
        <authorList>
            <person name="Bennetzen J.L."/>
            <person name="Schmutz J."/>
            <person name="Wang H."/>
            <person name="Percifield R."/>
            <person name="Hawkins J."/>
            <person name="Pontaroli A.C."/>
            <person name="Estep M."/>
            <person name="Feng L."/>
            <person name="Vaughn J.N."/>
            <person name="Grimwood J."/>
            <person name="Jenkins J."/>
            <person name="Barry K."/>
            <person name="Lindquist E."/>
            <person name="Hellsten U."/>
            <person name="Deshpande S."/>
            <person name="Wang X."/>
            <person name="Wu X."/>
            <person name="Mitros T."/>
            <person name="Triplett J."/>
            <person name="Yang X."/>
            <person name="Ye C.Y."/>
            <person name="Mauro-Herrera M."/>
            <person name="Wang L."/>
            <person name="Li P."/>
            <person name="Sharma M."/>
            <person name="Sharma R."/>
            <person name="Ronald P.C."/>
            <person name="Panaud O."/>
            <person name="Kellogg E.A."/>
            <person name="Brutnell T.P."/>
            <person name="Doust A.N."/>
            <person name="Tuskan G.A."/>
            <person name="Rokhsar D."/>
            <person name="Devos K.M."/>
        </authorList>
    </citation>
    <scope>NUCLEOTIDE SEQUENCE [LARGE SCALE GENOMIC DNA]</scope>
    <source>
        <strain evidence="3">cv. Yugu1</strain>
    </source>
</reference>